<dbReference type="AlphaFoldDB" id="A0ABD2QNB0"/>
<keyword evidence="3" id="KW-1185">Reference proteome</keyword>
<name>A0ABD2QNB0_9PLAT</name>
<gene>
    <name evidence="2" type="ORF">Ciccas_000301</name>
</gene>
<proteinExistence type="predicted"/>
<feature type="compositionally biased region" description="Polar residues" evidence="1">
    <location>
        <begin position="26"/>
        <end position="45"/>
    </location>
</feature>
<organism evidence="2 3">
    <name type="scientific">Cichlidogyrus casuarinus</name>
    <dbReference type="NCBI Taxonomy" id="1844966"/>
    <lineage>
        <taxon>Eukaryota</taxon>
        <taxon>Metazoa</taxon>
        <taxon>Spiralia</taxon>
        <taxon>Lophotrochozoa</taxon>
        <taxon>Platyhelminthes</taxon>
        <taxon>Monogenea</taxon>
        <taxon>Monopisthocotylea</taxon>
        <taxon>Dactylogyridea</taxon>
        <taxon>Ancyrocephalidae</taxon>
        <taxon>Cichlidogyrus</taxon>
    </lineage>
</organism>
<accession>A0ABD2QNB0</accession>
<sequence length="264" mass="29236">MLKQFKFIRSIRTLAYFFQLKQTESSPNLETGSDSSEDCSSNNADPTEGDESGFEDQKAVEPTCCSFNTAVLKDLYVAAPDNQNENEHRRSLLLSAFSVPTQRLKMNSLCLLGKLGTGFITKLPLVITCLKCKSSLDWVFNLPGGNQITTASPDTLFLSMGPYHAKCHRCSQNLSMSFRAEHFSNFKESCGTISLIDCTVSSIPDQQADMMIQCSDCNVFTRLKKFSNAILNQTLCSNCNALMGFEYSTLSIGPIVASTKQMRE</sequence>
<evidence type="ECO:0000313" key="2">
    <source>
        <dbReference type="EMBL" id="KAL3321023.1"/>
    </source>
</evidence>
<feature type="region of interest" description="Disordered" evidence="1">
    <location>
        <begin position="26"/>
        <end position="55"/>
    </location>
</feature>
<evidence type="ECO:0000313" key="3">
    <source>
        <dbReference type="Proteomes" id="UP001626550"/>
    </source>
</evidence>
<dbReference type="EMBL" id="JBJKFK010000015">
    <property type="protein sequence ID" value="KAL3321023.1"/>
    <property type="molecule type" value="Genomic_DNA"/>
</dbReference>
<evidence type="ECO:0000256" key="1">
    <source>
        <dbReference type="SAM" id="MobiDB-lite"/>
    </source>
</evidence>
<reference evidence="2 3" key="1">
    <citation type="submission" date="2024-11" db="EMBL/GenBank/DDBJ databases">
        <title>Adaptive evolution of stress response genes in parasites aligns with host niche diversity.</title>
        <authorList>
            <person name="Hahn C."/>
            <person name="Resl P."/>
        </authorList>
    </citation>
    <scope>NUCLEOTIDE SEQUENCE [LARGE SCALE GENOMIC DNA]</scope>
    <source>
        <strain evidence="2">EGGRZ-B1_66</strain>
        <tissue evidence="2">Body</tissue>
    </source>
</reference>
<protein>
    <submittedName>
        <fullName evidence="2">Uncharacterized protein</fullName>
    </submittedName>
</protein>
<dbReference type="Proteomes" id="UP001626550">
    <property type="component" value="Unassembled WGS sequence"/>
</dbReference>
<comment type="caution">
    <text evidence="2">The sequence shown here is derived from an EMBL/GenBank/DDBJ whole genome shotgun (WGS) entry which is preliminary data.</text>
</comment>